<dbReference type="Proteomes" id="UP000197138">
    <property type="component" value="Unassembled WGS sequence"/>
</dbReference>
<evidence type="ECO:0000313" key="2">
    <source>
        <dbReference type="Proteomes" id="UP000197138"/>
    </source>
</evidence>
<protein>
    <submittedName>
        <fullName evidence="1">Uncharacterized protein</fullName>
    </submittedName>
</protein>
<organism evidence="1 2">
    <name type="scientific">Punica granatum</name>
    <name type="common">Pomegranate</name>
    <dbReference type="NCBI Taxonomy" id="22663"/>
    <lineage>
        <taxon>Eukaryota</taxon>
        <taxon>Viridiplantae</taxon>
        <taxon>Streptophyta</taxon>
        <taxon>Embryophyta</taxon>
        <taxon>Tracheophyta</taxon>
        <taxon>Spermatophyta</taxon>
        <taxon>Magnoliopsida</taxon>
        <taxon>eudicotyledons</taxon>
        <taxon>Gunneridae</taxon>
        <taxon>Pentapetalae</taxon>
        <taxon>rosids</taxon>
        <taxon>malvids</taxon>
        <taxon>Myrtales</taxon>
        <taxon>Lythraceae</taxon>
        <taxon>Punica</taxon>
    </lineage>
</organism>
<sequence length="137" mass="15204">MPPQMETKVALPFPVVVLFPSSLYLLLYPPPSSFPINHGALYLLSVRLDAPPLSGRPCGCNRFLRDVFEVFAFNLWWRRFDRVLEVVMVFPPSCGGGLPFPSCEHALSLSLIKSRTVSGAYKGVTMRQDSGAALYPD</sequence>
<comment type="caution">
    <text evidence="1">The sequence shown here is derived from an EMBL/GenBank/DDBJ whole genome shotgun (WGS) entry which is preliminary data.</text>
</comment>
<evidence type="ECO:0000313" key="1">
    <source>
        <dbReference type="EMBL" id="OWM87257.1"/>
    </source>
</evidence>
<name>A0A218XQK1_PUNGR</name>
<dbReference type="AlphaFoldDB" id="A0A218XQK1"/>
<dbReference type="EMBL" id="MTKT01000817">
    <property type="protein sequence ID" value="OWM87257.1"/>
    <property type="molecule type" value="Genomic_DNA"/>
</dbReference>
<accession>A0A218XQK1</accession>
<proteinExistence type="predicted"/>
<gene>
    <name evidence="1" type="ORF">CDL15_Pgr019304</name>
</gene>
<reference evidence="2" key="1">
    <citation type="journal article" date="2017" name="Plant J.">
        <title>The pomegranate (Punica granatum L.) genome and the genomics of punicalagin biosynthesis.</title>
        <authorList>
            <person name="Qin G."/>
            <person name="Xu C."/>
            <person name="Ming R."/>
            <person name="Tang H."/>
            <person name="Guyot R."/>
            <person name="Kramer E.M."/>
            <person name="Hu Y."/>
            <person name="Yi X."/>
            <person name="Qi Y."/>
            <person name="Xu X."/>
            <person name="Gao Z."/>
            <person name="Pan H."/>
            <person name="Jian J."/>
            <person name="Tian Y."/>
            <person name="Yue Z."/>
            <person name="Xu Y."/>
        </authorList>
    </citation>
    <scope>NUCLEOTIDE SEQUENCE [LARGE SCALE GENOMIC DNA]</scope>
    <source>
        <strain evidence="2">cv. Dabenzi</strain>
    </source>
</reference>